<accession>A0A9Q3GCS3</accession>
<comment type="caution">
    <text evidence="2">The sequence shown here is derived from an EMBL/GenBank/DDBJ whole genome shotgun (WGS) entry which is preliminary data.</text>
</comment>
<keyword evidence="3" id="KW-1185">Reference proteome</keyword>
<dbReference type="Proteomes" id="UP000765509">
    <property type="component" value="Unassembled WGS sequence"/>
</dbReference>
<sequence length="126" mass="14189">MKTIGHHWVFDTKLDEAGNIEKFKVRLVAHGNRQFPGIDCMEMYSPTASLMSLRLLLVTACLQRWKVCSFDVSSAYLYSPVEETVLMEPPTHFLPSLKGKVQDLKKSPVRHEAGGPLLVATLVRHP</sequence>
<gene>
    <name evidence="2" type="ORF">O181_001816</name>
</gene>
<evidence type="ECO:0000259" key="1">
    <source>
        <dbReference type="Pfam" id="PF07727"/>
    </source>
</evidence>
<dbReference type="Pfam" id="PF07727">
    <property type="entry name" value="RVT_2"/>
    <property type="match status" value="1"/>
</dbReference>
<feature type="domain" description="Reverse transcriptase Ty1/copia-type" evidence="1">
    <location>
        <begin position="2"/>
        <end position="107"/>
    </location>
</feature>
<dbReference type="InterPro" id="IPR013103">
    <property type="entry name" value="RVT_2"/>
</dbReference>
<dbReference type="AlphaFoldDB" id="A0A9Q3GCS3"/>
<proteinExistence type="predicted"/>
<evidence type="ECO:0000313" key="3">
    <source>
        <dbReference type="Proteomes" id="UP000765509"/>
    </source>
</evidence>
<evidence type="ECO:0000313" key="2">
    <source>
        <dbReference type="EMBL" id="MBW0462101.1"/>
    </source>
</evidence>
<protein>
    <recommendedName>
        <fullName evidence="1">Reverse transcriptase Ty1/copia-type domain-containing protein</fullName>
    </recommendedName>
</protein>
<organism evidence="2 3">
    <name type="scientific">Austropuccinia psidii MF-1</name>
    <dbReference type="NCBI Taxonomy" id="1389203"/>
    <lineage>
        <taxon>Eukaryota</taxon>
        <taxon>Fungi</taxon>
        <taxon>Dikarya</taxon>
        <taxon>Basidiomycota</taxon>
        <taxon>Pucciniomycotina</taxon>
        <taxon>Pucciniomycetes</taxon>
        <taxon>Pucciniales</taxon>
        <taxon>Sphaerophragmiaceae</taxon>
        <taxon>Austropuccinia</taxon>
    </lineage>
</organism>
<dbReference type="OrthoDB" id="1917367at2759"/>
<reference evidence="2" key="1">
    <citation type="submission" date="2021-03" db="EMBL/GenBank/DDBJ databases">
        <title>Draft genome sequence of rust myrtle Austropuccinia psidii MF-1, a brazilian biotype.</title>
        <authorList>
            <person name="Quecine M.C."/>
            <person name="Pachon D.M.R."/>
            <person name="Bonatelli M.L."/>
            <person name="Correr F.H."/>
            <person name="Franceschini L.M."/>
            <person name="Leite T.F."/>
            <person name="Margarido G.R.A."/>
            <person name="Almeida C.A."/>
            <person name="Ferrarezi J.A."/>
            <person name="Labate C.A."/>
        </authorList>
    </citation>
    <scope>NUCLEOTIDE SEQUENCE</scope>
    <source>
        <strain evidence="2">MF-1</strain>
    </source>
</reference>
<dbReference type="EMBL" id="AVOT02000280">
    <property type="protein sequence ID" value="MBW0462101.1"/>
    <property type="molecule type" value="Genomic_DNA"/>
</dbReference>
<name>A0A9Q3GCS3_9BASI</name>